<name>A0A246JIB8_9BURK</name>
<dbReference type="Gene3D" id="3.40.50.2300">
    <property type="match status" value="1"/>
</dbReference>
<evidence type="ECO:0000259" key="11">
    <source>
        <dbReference type="PROSITE" id="PS50110"/>
    </source>
</evidence>
<dbReference type="RefSeq" id="WP_088384335.1">
    <property type="nucleotide sequence ID" value="NZ_NIOF01000002.1"/>
</dbReference>
<feature type="domain" description="Response regulatory" evidence="11">
    <location>
        <begin position="584"/>
        <end position="713"/>
    </location>
</feature>
<proteinExistence type="predicted"/>
<dbReference type="PROSITE" id="PS50109">
    <property type="entry name" value="HIS_KIN"/>
    <property type="match status" value="1"/>
</dbReference>
<keyword evidence="5" id="KW-0547">Nucleotide-binding</keyword>
<dbReference type="CDD" id="cd00082">
    <property type="entry name" value="HisKA"/>
    <property type="match status" value="1"/>
</dbReference>
<evidence type="ECO:0000256" key="1">
    <source>
        <dbReference type="ARBA" id="ARBA00000085"/>
    </source>
</evidence>
<dbReference type="SMART" id="SM00387">
    <property type="entry name" value="HATPase_c"/>
    <property type="match status" value="1"/>
</dbReference>
<dbReference type="PROSITE" id="PS50112">
    <property type="entry name" value="PAS"/>
    <property type="match status" value="1"/>
</dbReference>
<keyword evidence="3 9" id="KW-0597">Phosphoprotein</keyword>
<dbReference type="Proteomes" id="UP000197468">
    <property type="component" value="Unassembled WGS sequence"/>
</dbReference>
<gene>
    <name evidence="13" type="ORF">CDN99_08015</name>
</gene>
<dbReference type="Gene3D" id="3.30.450.40">
    <property type="match status" value="1"/>
</dbReference>
<dbReference type="SMART" id="SM00388">
    <property type="entry name" value="HisKA"/>
    <property type="match status" value="1"/>
</dbReference>
<evidence type="ECO:0000313" key="14">
    <source>
        <dbReference type="Proteomes" id="UP000197468"/>
    </source>
</evidence>
<evidence type="ECO:0000256" key="7">
    <source>
        <dbReference type="ARBA" id="ARBA00022840"/>
    </source>
</evidence>
<evidence type="ECO:0000256" key="9">
    <source>
        <dbReference type="PROSITE-ProRule" id="PRU00169"/>
    </source>
</evidence>
<dbReference type="InterPro" id="IPR005467">
    <property type="entry name" value="His_kinase_dom"/>
</dbReference>
<dbReference type="Pfam" id="PF00989">
    <property type="entry name" value="PAS"/>
    <property type="match status" value="1"/>
</dbReference>
<dbReference type="PANTHER" id="PTHR43065">
    <property type="entry name" value="SENSOR HISTIDINE KINASE"/>
    <property type="match status" value="1"/>
</dbReference>
<dbReference type="SMART" id="SM00091">
    <property type="entry name" value="PAS"/>
    <property type="match status" value="1"/>
</dbReference>
<dbReference type="Gene3D" id="1.10.287.130">
    <property type="match status" value="1"/>
</dbReference>
<dbReference type="Pfam" id="PF00512">
    <property type="entry name" value="HisKA"/>
    <property type="match status" value="1"/>
</dbReference>
<dbReference type="EMBL" id="NIOF01000002">
    <property type="protein sequence ID" value="OWQ92270.1"/>
    <property type="molecule type" value="Genomic_DNA"/>
</dbReference>
<dbReference type="EC" id="2.7.13.3" evidence="2"/>
<feature type="domain" description="PAS" evidence="12">
    <location>
        <begin position="23"/>
        <end position="92"/>
    </location>
</feature>
<evidence type="ECO:0000256" key="3">
    <source>
        <dbReference type="ARBA" id="ARBA00022553"/>
    </source>
</evidence>
<dbReference type="Pfam" id="PF02518">
    <property type="entry name" value="HATPase_c"/>
    <property type="match status" value="1"/>
</dbReference>
<dbReference type="Gene3D" id="3.30.565.10">
    <property type="entry name" value="Histidine kinase-like ATPase, C-terminal domain"/>
    <property type="match status" value="1"/>
</dbReference>
<evidence type="ECO:0000256" key="5">
    <source>
        <dbReference type="ARBA" id="ARBA00022741"/>
    </source>
</evidence>
<organism evidence="13 14">
    <name type="scientific">Roseateles aquatilis</name>
    <dbReference type="NCBI Taxonomy" id="431061"/>
    <lineage>
        <taxon>Bacteria</taxon>
        <taxon>Pseudomonadati</taxon>
        <taxon>Pseudomonadota</taxon>
        <taxon>Betaproteobacteria</taxon>
        <taxon>Burkholderiales</taxon>
        <taxon>Sphaerotilaceae</taxon>
        <taxon>Roseateles</taxon>
    </lineage>
</organism>
<evidence type="ECO:0000259" key="10">
    <source>
        <dbReference type="PROSITE" id="PS50109"/>
    </source>
</evidence>
<keyword evidence="4" id="KW-0808">Transferase</keyword>
<dbReference type="SUPFAM" id="SSF55785">
    <property type="entry name" value="PYP-like sensor domain (PAS domain)"/>
    <property type="match status" value="1"/>
</dbReference>
<feature type="domain" description="Histidine kinase" evidence="10">
    <location>
        <begin position="332"/>
        <end position="563"/>
    </location>
</feature>
<dbReference type="PROSITE" id="PS50110">
    <property type="entry name" value="RESPONSE_REGULATORY"/>
    <property type="match status" value="1"/>
</dbReference>
<protein>
    <recommendedName>
        <fullName evidence="2">histidine kinase</fullName>
        <ecNumber evidence="2">2.7.13.3</ecNumber>
    </recommendedName>
</protein>
<dbReference type="Gene3D" id="3.30.450.20">
    <property type="entry name" value="PAS domain"/>
    <property type="match status" value="1"/>
</dbReference>
<dbReference type="SUPFAM" id="SSF52172">
    <property type="entry name" value="CheY-like"/>
    <property type="match status" value="1"/>
</dbReference>
<dbReference type="InterPro" id="IPR000014">
    <property type="entry name" value="PAS"/>
</dbReference>
<dbReference type="PRINTS" id="PR00344">
    <property type="entry name" value="BCTRLSENSOR"/>
</dbReference>
<dbReference type="InterPro" id="IPR013767">
    <property type="entry name" value="PAS_fold"/>
</dbReference>
<evidence type="ECO:0000256" key="8">
    <source>
        <dbReference type="ARBA" id="ARBA00023012"/>
    </source>
</evidence>
<comment type="caution">
    <text evidence="13">The sequence shown here is derived from an EMBL/GenBank/DDBJ whole genome shotgun (WGS) entry which is preliminary data.</text>
</comment>
<dbReference type="AlphaFoldDB" id="A0A246JIB8"/>
<evidence type="ECO:0000256" key="2">
    <source>
        <dbReference type="ARBA" id="ARBA00012438"/>
    </source>
</evidence>
<dbReference type="PANTHER" id="PTHR43065:SF42">
    <property type="entry name" value="TWO-COMPONENT SENSOR PPRA"/>
    <property type="match status" value="1"/>
</dbReference>
<feature type="modified residue" description="4-aspartylphosphate" evidence="9">
    <location>
        <position position="647"/>
    </location>
</feature>
<dbReference type="SUPFAM" id="SSF55781">
    <property type="entry name" value="GAF domain-like"/>
    <property type="match status" value="1"/>
</dbReference>
<dbReference type="InterPro" id="IPR003594">
    <property type="entry name" value="HATPase_dom"/>
</dbReference>
<accession>A0A246JIB8</accession>
<dbReference type="SMART" id="SM00065">
    <property type="entry name" value="GAF"/>
    <property type="match status" value="1"/>
</dbReference>
<dbReference type="GO" id="GO:0005524">
    <property type="term" value="F:ATP binding"/>
    <property type="evidence" value="ECO:0007669"/>
    <property type="project" value="UniProtKB-KW"/>
</dbReference>
<keyword evidence="14" id="KW-1185">Reference proteome</keyword>
<dbReference type="SMART" id="SM00448">
    <property type="entry name" value="REC"/>
    <property type="match status" value="1"/>
</dbReference>
<dbReference type="InterPro" id="IPR029016">
    <property type="entry name" value="GAF-like_dom_sf"/>
</dbReference>
<dbReference type="InterPro" id="IPR011006">
    <property type="entry name" value="CheY-like_superfamily"/>
</dbReference>
<dbReference type="GO" id="GO:0006355">
    <property type="term" value="P:regulation of DNA-templated transcription"/>
    <property type="evidence" value="ECO:0007669"/>
    <property type="project" value="InterPro"/>
</dbReference>
<evidence type="ECO:0000256" key="4">
    <source>
        <dbReference type="ARBA" id="ARBA00022679"/>
    </source>
</evidence>
<dbReference type="SUPFAM" id="SSF47384">
    <property type="entry name" value="Homodimeric domain of signal transducing histidine kinase"/>
    <property type="match status" value="1"/>
</dbReference>
<keyword evidence="6 13" id="KW-0418">Kinase</keyword>
<dbReference type="InterPro" id="IPR036890">
    <property type="entry name" value="HATPase_C_sf"/>
</dbReference>
<keyword evidence="8" id="KW-0902">Two-component regulatory system</keyword>
<dbReference type="NCBIfam" id="TIGR00229">
    <property type="entry name" value="sensory_box"/>
    <property type="match status" value="1"/>
</dbReference>
<dbReference type="InterPro" id="IPR004358">
    <property type="entry name" value="Sig_transdc_His_kin-like_C"/>
</dbReference>
<dbReference type="InterPro" id="IPR035965">
    <property type="entry name" value="PAS-like_dom_sf"/>
</dbReference>
<dbReference type="CDD" id="cd00130">
    <property type="entry name" value="PAS"/>
    <property type="match status" value="1"/>
</dbReference>
<comment type="catalytic activity">
    <reaction evidence="1">
        <text>ATP + protein L-histidine = ADP + protein N-phospho-L-histidine.</text>
        <dbReference type="EC" id="2.7.13.3"/>
    </reaction>
</comment>
<sequence length="715" mass="76317">MSGPASSAPSVGGASDRPVDLDEQAIFRTLFAASPDGLLLVDDRGRILLANPTAGQLLGYAVEELVGAPVEMLVPDGIRPRHAEYRESYRRAPRARPMGGTQMDLVARRRDGSEVKVEIALSPLQPFGLPYVMASIRGVADYPRVRQALQRARYSEHLAQLGRIAVDSLDPQEVLRQVPSIAARALEADLAVVFLLDPGKAMLRVAGGVGLLEEEPVGATVPNRPDTPQGHVLAQGVPVVVEDYAIETRFTVPAAYRRAGLVSALVVPLSDRGSPVGTLAVRSRQARRFGEAEVRFLESVANLLGTCLQRAQTEEALHHSQRLETVGQLTGGIAHDFNNLLTVIQGNLQVLADLPAVAEDGFAPQMVAAATRASRRGAELTGKLLAFSRRQMLQPASVDIAAMIRSLADMLRRTLDQRIRIRIDVAPDCPDVMADPAQLESALLNIAINARDAMPDGGELTFEATPLAAIPAELRRELEEEDTSAAGATRYVRVAISDTGGGMPDGVKERAFEPFFTTKQAGRGTGLGLSTVYGFARQSRGAVGIDSLVGLGTTLTLILPQTPLTPVDATTVETEPHAVPEGLRVLLVEDDTEVRAVVRRFLTDLRCRVVACASGEEALRHLEEITANPGPAVSEAGGAMPQLLLTDIALGAGMRGTELATRVQQRWPAVAVLLMSGFSAELLASGPEAALGWELLPKPYARADLARAISKVLAR</sequence>
<evidence type="ECO:0000256" key="6">
    <source>
        <dbReference type="ARBA" id="ARBA00022777"/>
    </source>
</evidence>
<dbReference type="InterPro" id="IPR003661">
    <property type="entry name" value="HisK_dim/P_dom"/>
</dbReference>
<dbReference type="GO" id="GO:0000155">
    <property type="term" value="F:phosphorelay sensor kinase activity"/>
    <property type="evidence" value="ECO:0007669"/>
    <property type="project" value="InterPro"/>
</dbReference>
<dbReference type="InterPro" id="IPR036097">
    <property type="entry name" value="HisK_dim/P_sf"/>
</dbReference>
<dbReference type="SUPFAM" id="SSF55874">
    <property type="entry name" value="ATPase domain of HSP90 chaperone/DNA topoisomerase II/histidine kinase"/>
    <property type="match status" value="1"/>
</dbReference>
<dbReference type="Pfam" id="PF00072">
    <property type="entry name" value="Response_reg"/>
    <property type="match status" value="1"/>
</dbReference>
<evidence type="ECO:0000313" key="13">
    <source>
        <dbReference type="EMBL" id="OWQ92270.1"/>
    </source>
</evidence>
<dbReference type="InterPro" id="IPR003018">
    <property type="entry name" value="GAF"/>
</dbReference>
<dbReference type="InterPro" id="IPR001789">
    <property type="entry name" value="Sig_transdc_resp-reg_receiver"/>
</dbReference>
<reference evidence="13 14" key="1">
    <citation type="journal article" date="2008" name="Int. J. Syst. Evol. Microbiol.">
        <title>Description of Roseateles aquatilis sp. nov. and Roseateles terrae sp. nov., in the class Betaproteobacteria, and emended description of the genus Roseateles.</title>
        <authorList>
            <person name="Gomila M."/>
            <person name="Bowien B."/>
            <person name="Falsen E."/>
            <person name="Moore E.R."/>
            <person name="Lalucat J."/>
        </authorList>
    </citation>
    <scope>NUCLEOTIDE SEQUENCE [LARGE SCALE GENOMIC DNA]</scope>
    <source>
        <strain evidence="13 14">CCUG 48205</strain>
    </source>
</reference>
<dbReference type="Pfam" id="PF13185">
    <property type="entry name" value="GAF_2"/>
    <property type="match status" value="1"/>
</dbReference>
<evidence type="ECO:0000259" key="12">
    <source>
        <dbReference type="PROSITE" id="PS50112"/>
    </source>
</evidence>
<dbReference type="OrthoDB" id="9792270at2"/>
<keyword evidence="7" id="KW-0067">ATP-binding</keyword>